<evidence type="ECO:0008006" key="3">
    <source>
        <dbReference type="Google" id="ProtNLM"/>
    </source>
</evidence>
<dbReference type="SUPFAM" id="SSF53098">
    <property type="entry name" value="Ribonuclease H-like"/>
    <property type="match status" value="1"/>
</dbReference>
<keyword evidence="1" id="KW-0812">Transmembrane</keyword>
<sequence length="299" mass="34215">MLLSYSSFLLFLTYKYLLSVSVVALILQFDGSLRPVKDPYEYPQLVPSYISSSCLPLTASCSSVLFTDGVDDDNVQERDILWIGSRELVPQHRNHEQNKRGGCREEKEDTFESSTDCRITSATVEYEALILGLNGLIRYFDMKDSSIIALLPDNVGDQSASSQPTPVSPIKREEEHCIIIVRGDCKTVIDQMNGISLPRKQRRYFVQAKELLEKIEHKWNVHFVFEHVPRDQNILCDYICYKVAQMIQWRAVLDMKRSIKNVANEMMDPSFEMVKLPSSKKETNEVGPIKICKSCTDTK</sequence>
<protein>
    <recommendedName>
        <fullName evidence="3">RNase H type-1 domain-containing protein</fullName>
    </recommendedName>
</protein>
<keyword evidence="1" id="KW-1133">Transmembrane helix</keyword>
<name>A0A7S4T3B0_9STRA</name>
<dbReference type="InterPro" id="IPR012337">
    <property type="entry name" value="RNaseH-like_sf"/>
</dbReference>
<keyword evidence="1" id="KW-0472">Membrane</keyword>
<accession>A0A7S4T3B0</accession>
<organism evidence="2">
    <name type="scientific">Ditylum brightwellii</name>
    <dbReference type="NCBI Taxonomy" id="49249"/>
    <lineage>
        <taxon>Eukaryota</taxon>
        <taxon>Sar</taxon>
        <taxon>Stramenopiles</taxon>
        <taxon>Ochrophyta</taxon>
        <taxon>Bacillariophyta</taxon>
        <taxon>Mediophyceae</taxon>
        <taxon>Lithodesmiophycidae</taxon>
        <taxon>Lithodesmiales</taxon>
        <taxon>Lithodesmiaceae</taxon>
        <taxon>Ditylum</taxon>
    </lineage>
</organism>
<gene>
    <name evidence="2" type="ORF">DBRI00130_LOCUS41976</name>
</gene>
<dbReference type="GO" id="GO:0003676">
    <property type="term" value="F:nucleic acid binding"/>
    <property type="evidence" value="ECO:0007669"/>
    <property type="project" value="InterPro"/>
</dbReference>
<reference evidence="2" key="1">
    <citation type="submission" date="2021-01" db="EMBL/GenBank/DDBJ databases">
        <authorList>
            <person name="Corre E."/>
            <person name="Pelletier E."/>
            <person name="Niang G."/>
            <person name="Scheremetjew M."/>
            <person name="Finn R."/>
            <person name="Kale V."/>
            <person name="Holt S."/>
            <person name="Cochrane G."/>
            <person name="Meng A."/>
            <person name="Brown T."/>
            <person name="Cohen L."/>
        </authorList>
    </citation>
    <scope>NUCLEOTIDE SEQUENCE</scope>
    <source>
        <strain evidence="2">GSO104</strain>
    </source>
</reference>
<dbReference type="InterPro" id="IPR036397">
    <property type="entry name" value="RNaseH_sf"/>
</dbReference>
<proteinExistence type="predicted"/>
<feature type="transmembrane region" description="Helical" evidence="1">
    <location>
        <begin position="6"/>
        <end position="27"/>
    </location>
</feature>
<evidence type="ECO:0000313" key="2">
    <source>
        <dbReference type="EMBL" id="CAE4663469.1"/>
    </source>
</evidence>
<dbReference type="EMBL" id="HBNS01058361">
    <property type="protein sequence ID" value="CAE4663469.1"/>
    <property type="molecule type" value="Transcribed_RNA"/>
</dbReference>
<dbReference type="Gene3D" id="3.30.420.10">
    <property type="entry name" value="Ribonuclease H-like superfamily/Ribonuclease H"/>
    <property type="match status" value="1"/>
</dbReference>
<evidence type="ECO:0000256" key="1">
    <source>
        <dbReference type="SAM" id="Phobius"/>
    </source>
</evidence>
<dbReference type="AlphaFoldDB" id="A0A7S4T3B0"/>